<proteinExistence type="predicted"/>
<reference evidence="2" key="1">
    <citation type="submission" date="2022-12" db="EMBL/GenBank/DDBJ databases">
        <title>Bacterial isolates from different developmental stages of Nematostella vectensis.</title>
        <authorList>
            <person name="Fraune S."/>
        </authorList>
    </citation>
    <scope>NUCLEOTIDE SEQUENCE</scope>
    <source>
        <strain evidence="2">G21630-S1</strain>
    </source>
</reference>
<dbReference type="RefSeq" id="WP_269424997.1">
    <property type="nucleotide sequence ID" value="NZ_JAPWGY010000011.1"/>
</dbReference>
<dbReference type="InterPro" id="IPR009593">
    <property type="entry name" value="DUF1203"/>
</dbReference>
<name>A0ABT4LPN7_9PROT</name>
<comment type="caution">
    <text evidence="2">The sequence shown here is derived from an EMBL/GenBank/DDBJ whole genome shotgun (WGS) entry which is preliminary data.</text>
</comment>
<sequence length="163" mass="18304">MAIQEKSATIRFVAMPSDKARAYQSGTADENGQEPEVHISDGEGNPCRHCLKYVAKDEQVLLLSYRPFHRKRPFAETGPIFLHANSCERAIESDVVPEVLEGRDSILIRGYDVDERIIYGTGEIVSSQALKAQCLKLFEQPDVAYIHVRSATNNCYSCRIERG</sequence>
<keyword evidence="3" id="KW-1185">Reference proteome</keyword>
<organism evidence="2 3">
    <name type="scientific">Kiloniella laminariae</name>
    <dbReference type="NCBI Taxonomy" id="454162"/>
    <lineage>
        <taxon>Bacteria</taxon>
        <taxon>Pseudomonadati</taxon>
        <taxon>Pseudomonadota</taxon>
        <taxon>Alphaproteobacteria</taxon>
        <taxon>Rhodospirillales</taxon>
        <taxon>Kiloniellaceae</taxon>
        <taxon>Kiloniella</taxon>
    </lineage>
</organism>
<feature type="region of interest" description="Disordered" evidence="1">
    <location>
        <begin position="21"/>
        <end position="41"/>
    </location>
</feature>
<dbReference type="Proteomes" id="UP001069802">
    <property type="component" value="Unassembled WGS sequence"/>
</dbReference>
<evidence type="ECO:0000256" key="1">
    <source>
        <dbReference type="SAM" id="MobiDB-lite"/>
    </source>
</evidence>
<dbReference type="EMBL" id="JAPWGY010000011">
    <property type="protein sequence ID" value="MCZ4282855.1"/>
    <property type="molecule type" value="Genomic_DNA"/>
</dbReference>
<dbReference type="Pfam" id="PF06718">
    <property type="entry name" value="DUF1203"/>
    <property type="match status" value="1"/>
</dbReference>
<accession>A0ABT4LPN7</accession>
<protein>
    <submittedName>
        <fullName evidence="2">DUF1203 domain-containing protein</fullName>
    </submittedName>
</protein>
<dbReference type="PIRSF" id="PIRSF034110">
    <property type="entry name" value="DUF1203"/>
    <property type="match status" value="1"/>
</dbReference>
<gene>
    <name evidence="2" type="ORF">O4H49_18870</name>
</gene>
<evidence type="ECO:0000313" key="2">
    <source>
        <dbReference type="EMBL" id="MCZ4282855.1"/>
    </source>
</evidence>
<evidence type="ECO:0000313" key="3">
    <source>
        <dbReference type="Proteomes" id="UP001069802"/>
    </source>
</evidence>